<dbReference type="AlphaFoldDB" id="A0A517MHS5"/>
<proteinExistence type="predicted"/>
<keyword evidence="2" id="KW-1185">Reference proteome</keyword>
<dbReference type="EMBL" id="CP036262">
    <property type="protein sequence ID" value="QDS94435.1"/>
    <property type="molecule type" value="Genomic_DNA"/>
</dbReference>
<gene>
    <name evidence="1" type="ORF">FF011L_32140</name>
</gene>
<evidence type="ECO:0000313" key="1">
    <source>
        <dbReference type="EMBL" id="QDS94435.1"/>
    </source>
</evidence>
<reference evidence="1 2" key="1">
    <citation type="submission" date="2019-02" db="EMBL/GenBank/DDBJ databases">
        <title>Deep-cultivation of Planctomycetes and their phenomic and genomic characterization uncovers novel biology.</title>
        <authorList>
            <person name="Wiegand S."/>
            <person name="Jogler M."/>
            <person name="Boedeker C."/>
            <person name="Pinto D."/>
            <person name="Vollmers J."/>
            <person name="Rivas-Marin E."/>
            <person name="Kohn T."/>
            <person name="Peeters S.H."/>
            <person name="Heuer A."/>
            <person name="Rast P."/>
            <person name="Oberbeckmann S."/>
            <person name="Bunk B."/>
            <person name="Jeske O."/>
            <person name="Meyerdierks A."/>
            <person name="Storesund J.E."/>
            <person name="Kallscheuer N."/>
            <person name="Luecker S."/>
            <person name="Lage O.M."/>
            <person name="Pohl T."/>
            <person name="Merkel B.J."/>
            <person name="Hornburger P."/>
            <person name="Mueller R.-W."/>
            <person name="Bruemmer F."/>
            <person name="Labrenz M."/>
            <person name="Spormann A.M."/>
            <person name="Op den Camp H."/>
            <person name="Overmann J."/>
            <person name="Amann R."/>
            <person name="Jetten M.S.M."/>
            <person name="Mascher T."/>
            <person name="Medema M.H."/>
            <person name="Devos D.P."/>
            <person name="Kaster A.-K."/>
            <person name="Ovreas L."/>
            <person name="Rohde M."/>
            <person name="Galperin M.Y."/>
            <person name="Jogler C."/>
        </authorList>
    </citation>
    <scope>NUCLEOTIDE SEQUENCE [LARGE SCALE GENOMIC DNA]</scope>
    <source>
        <strain evidence="1 2">FF011L</strain>
    </source>
</reference>
<accession>A0A517MHS5</accession>
<name>A0A517MHS5_9BACT</name>
<evidence type="ECO:0000313" key="2">
    <source>
        <dbReference type="Proteomes" id="UP000320672"/>
    </source>
</evidence>
<dbReference type="Proteomes" id="UP000320672">
    <property type="component" value="Chromosome"/>
</dbReference>
<protein>
    <submittedName>
        <fullName evidence="1">Uncharacterized protein</fullName>
    </submittedName>
</protein>
<dbReference type="KEGG" id="rml:FF011L_32140"/>
<sequence length="81" mass="9501">MHRCRSRSFIRDRHRLSGDSFFLFFRDGFQIWLQLVFLTTKWFSLGTTARLPSRRVSRQRMVGVRVGSGGGRGNFANITQY</sequence>
<organism evidence="1 2">
    <name type="scientific">Roseimaritima multifibrata</name>
    <dbReference type="NCBI Taxonomy" id="1930274"/>
    <lineage>
        <taxon>Bacteria</taxon>
        <taxon>Pseudomonadati</taxon>
        <taxon>Planctomycetota</taxon>
        <taxon>Planctomycetia</taxon>
        <taxon>Pirellulales</taxon>
        <taxon>Pirellulaceae</taxon>
        <taxon>Roseimaritima</taxon>
    </lineage>
</organism>